<dbReference type="InterPro" id="IPR024432">
    <property type="entry name" value="Put_RecE_PDDEXK-like_dom"/>
</dbReference>
<dbReference type="EMBL" id="JACSDI010000007">
    <property type="protein sequence ID" value="MCG9964590.1"/>
    <property type="molecule type" value="Genomic_DNA"/>
</dbReference>
<sequence>MSKLFKMTFNPMASAPKGTCSITYCIEVDSLADAERQAETNLAAEGYNRRHFRRNIESRCTLVESQAVVDTVEAVKYDDLIDHDKGLYADALSPDPNASIEDDDPFAAFAPKPWTIESLNARLEQLVPGERLIIDDLPDDIYHGAIGVSSSKLKLFIECSQKYHAKYIAKIIPDPEKAYFDFGKAVHTTFLQPWLFTSSYVRQPDSIKVRRSNAWDDFKAAADSAGQVVLTADQWDDIPILRKSLESNPKAKALTTGGVAERSIFTRDVETGLIIKCRPDYMIGSLIIDLKSDASADPRFFGAKAKKLGYHIQDALYTDVAGADEFAFLVVESSRPFVITAPVILDADVKRLGYLKYRKAMRELKRCMEHNVWPAYTDVAVTVGLNAFEAQELDALENEFSESNTINMERAA</sequence>
<accession>A0ABS9QY25</accession>
<gene>
    <name evidence="2" type="ORF">H9J30_11780</name>
</gene>
<protein>
    <submittedName>
        <fullName evidence="2">PD-(D/E)XK nuclease-like domain-containing protein</fullName>
    </submittedName>
</protein>
<name>A0ABS9QY25_9GAMM</name>
<comment type="caution">
    <text evidence="2">The sequence shown here is derived from an EMBL/GenBank/DDBJ whole genome shotgun (WGS) entry which is preliminary data.</text>
</comment>
<dbReference type="Pfam" id="PF12684">
    <property type="entry name" value="DUF3799"/>
    <property type="match status" value="1"/>
</dbReference>
<keyword evidence="3" id="KW-1185">Reference proteome</keyword>
<evidence type="ECO:0000313" key="3">
    <source>
        <dbReference type="Proteomes" id="UP000829384"/>
    </source>
</evidence>
<evidence type="ECO:0000313" key="2">
    <source>
        <dbReference type="EMBL" id="MCG9964590.1"/>
    </source>
</evidence>
<dbReference type="RefSeq" id="WP_240131208.1">
    <property type="nucleotide sequence ID" value="NZ_JACSDI010000007.1"/>
</dbReference>
<dbReference type="InterPro" id="IPR011604">
    <property type="entry name" value="PDDEXK-like_dom_sf"/>
</dbReference>
<organism evidence="2 3">
    <name type="scientific">Shewanella cutis</name>
    <dbReference type="NCBI Taxonomy" id="2766780"/>
    <lineage>
        <taxon>Bacteria</taxon>
        <taxon>Pseudomonadati</taxon>
        <taxon>Pseudomonadota</taxon>
        <taxon>Gammaproteobacteria</taxon>
        <taxon>Alteromonadales</taxon>
        <taxon>Shewanellaceae</taxon>
        <taxon>Shewanella</taxon>
    </lineage>
</organism>
<dbReference type="Gene3D" id="3.90.320.10">
    <property type="match status" value="1"/>
</dbReference>
<evidence type="ECO:0000259" key="1">
    <source>
        <dbReference type="Pfam" id="PF12684"/>
    </source>
</evidence>
<reference evidence="2 3" key="1">
    <citation type="submission" date="2020-08" db="EMBL/GenBank/DDBJ databases">
        <title>Whole genome sequence of Shewanella sp strain PS-2.</title>
        <authorList>
            <person name="Das S.K."/>
        </authorList>
    </citation>
    <scope>NUCLEOTIDE SEQUENCE [LARGE SCALE GENOMIC DNA]</scope>
    <source>
        <strain evidence="2 3">PS-2</strain>
    </source>
</reference>
<feature type="domain" description="Putative exodeoxyribonuclease 8 PDDEXK-like" evidence="1">
    <location>
        <begin position="149"/>
        <end position="377"/>
    </location>
</feature>
<dbReference type="Proteomes" id="UP000829384">
    <property type="component" value="Unassembled WGS sequence"/>
</dbReference>
<proteinExistence type="predicted"/>